<sequence length="89" mass="9705">MALSREFTVSNRRGIHARVAAKIVEVVEKFSSDVTLRKGDLQANARSILDILSLACGCGTRITVEAKGPDEVMVIAALEELFKKKFGEV</sequence>
<dbReference type="PROSITE" id="PS51350">
    <property type="entry name" value="PTS_HPR_DOM"/>
    <property type="match status" value="1"/>
</dbReference>
<dbReference type="STRING" id="39841.SAMN05660836_02574"/>
<keyword evidence="4" id="KW-0598">Phosphotransferase system</keyword>
<dbReference type="PANTHER" id="PTHR33705:SF2">
    <property type="entry name" value="PHOSPHOCARRIER PROTEIN NPR"/>
    <property type="match status" value="1"/>
</dbReference>
<dbReference type="Proteomes" id="UP000199611">
    <property type="component" value="Unassembled WGS sequence"/>
</dbReference>
<reference evidence="6 7" key="1">
    <citation type="submission" date="2016-10" db="EMBL/GenBank/DDBJ databases">
        <authorList>
            <person name="de Groot N.N."/>
        </authorList>
    </citation>
    <scope>NUCLEOTIDE SEQUENCE [LARGE SCALE GENOMIC DNA]</scope>
    <source>
        <strain evidence="6 7">DSM 9990</strain>
    </source>
</reference>
<dbReference type="PRINTS" id="PR00107">
    <property type="entry name" value="PHOSPHOCPHPR"/>
</dbReference>
<name>A0A1I4W2N3_9BACT</name>
<evidence type="ECO:0000259" key="5">
    <source>
        <dbReference type="PROSITE" id="PS51350"/>
    </source>
</evidence>
<dbReference type="NCBIfam" id="TIGR01003">
    <property type="entry name" value="PTS_HPr_family"/>
    <property type="match status" value="1"/>
</dbReference>
<evidence type="ECO:0000256" key="2">
    <source>
        <dbReference type="ARBA" id="ARBA00010736"/>
    </source>
</evidence>
<accession>A0A1I4W2N3</accession>
<dbReference type="RefSeq" id="WP_093396362.1">
    <property type="nucleotide sequence ID" value="NZ_FOUU01000013.1"/>
</dbReference>
<protein>
    <submittedName>
        <fullName evidence="6">Phosphocarrier protein</fullName>
    </submittedName>
</protein>
<evidence type="ECO:0000256" key="1">
    <source>
        <dbReference type="ARBA" id="ARBA00004496"/>
    </source>
</evidence>
<proteinExistence type="inferred from homology"/>
<dbReference type="GO" id="GO:0009401">
    <property type="term" value="P:phosphoenolpyruvate-dependent sugar phosphotransferase system"/>
    <property type="evidence" value="ECO:0007669"/>
    <property type="project" value="UniProtKB-KW"/>
</dbReference>
<dbReference type="EMBL" id="FOUU01000013">
    <property type="protein sequence ID" value="SFN07705.1"/>
    <property type="molecule type" value="Genomic_DNA"/>
</dbReference>
<comment type="subcellular location">
    <subcellularLocation>
        <location evidence="1">Cytoplasm</location>
    </subcellularLocation>
</comment>
<evidence type="ECO:0000256" key="4">
    <source>
        <dbReference type="ARBA" id="ARBA00022683"/>
    </source>
</evidence>
<evidence type="ECO:0000313" key="6">
    <source>
        <dbReference type="EMBL" id="SFN07705.1"/>
    </source>
</evidence>
<dbReference type="OrthoDB" id="9798965at2"/>
<gene>
    <name evidence="6" type="ORF">SAMN05660836_02574</name>
</gene>
<dbReference type="InterPro" id="IPR035895">
    <property type="entry name" value="HPr-like_sf"/>
</dbReference>
<evidence type="ECO:0000313" key="7">
    <source>
        <dbReference type="Proteomes" id="UP000199611"/>
    </source>
</evidence>
<feature type="domain" description="HPr" evidence="5">
    <location>
        <begin position="2"/>
        <end position="89"/>
    </location>
</feature>
<dbReference type="SUPFAM" id="SSF55594">
    <property type="entry name" value="HPr-like"/>
    <property type="match status" value="1"/>
</dbReference>
<dbReference type="InterPro" id="IPR000032">
    <property type="entry name" value="HPr-like"/>
</dbReference>
<keyword evidence="7" id="KW-1185">Reference proteome</keyword>
<dbReference type="AlphaFoldDB" id="A0A1I4W2N3"/>
<evidence type="ECO:0000256" key="3">
    <source>
        <dbReference type="ARBA" id="ARBA00022490"/>
    </source>
</evidence>
<dbReference type="InterPro" id="IPR050399">
    <property type="entry name" value="HPr"/>
</dbReference>
<dbReference type="Pfam" id="PF00381">
    <property type="entry name" value="PTS-HPr"/>
    <property type="match status" value="1"/>
</dbReference>
<dbReference type="GO" id="GO:0005737">
    <property type="term" value="C:cytoplasm"/>
    <property type="evidence" value="ECO:0007669"/>
    <property type="project" value="UniProtKB-SubCell"/>
</dbReference>
<organism evidence="6 7">
    <name type="scientific">Thermodesulforhabdus norvegica</name>
    <dbReference type="NCBI Taxonomy" id="39841"/>
    <lineage>
        <taxon>Bacteria</taxon>
        <taxon>Pseudomonadati</taxon>
        <taxon>Thermodesulfobacteriota</taxon>
        <taxon>Syntrophobacteria</taxon>
        <taxon>Syntrophobacterales</taxon>
        <taxon>Thermodesulforhabdaceae</taxon>
        <taxon>Thermodesulforhabdus</taxon>
    </lineage>
</organism>
<dbReference type="PANTHER" id="PTHR33705">
    <property type="entry name" value="PHOSPHOCARRIER PROTEIN HPR"/>
    <property type="match status" value="1"/>
</dbReference>
<dbReference type="Gene3D" id="3.30.1340.10">
    <property type="entry name" value="HPr-like"/>
    <property type="match status" value="1"/>
</dbReference>
<comment type="similarity">
    <text evidence="2">Belongs to the HPr family.</text>
</comment>
<keyword evidence="3" id="KW-0963">Cytoplasm</keyword>